<sequence>MRSHGAISLRGVDHGINLGSGIAASNVFARAAQKGPPQFTLDHPPDTWQTGQVGTNQCVKKYGKSSPTALCQTIRINSATDFCLFGPPNGPSEVGDTETEQVAYCTKDGYGTRLIPDGSFTSIHFLKTQYYVEVLGTGDLTVLGVKKGDDGGELDPHGAAGTGNPIGGLVYTNVFNGKDQQIDEWMMFISDSEFCFRACNPSDPLAWQRCQHIYDTEGCGWNMPSTIGYDPTQHTFDSCEGDDPYFPGIYDNVVFHHGDAKTPDPHPPPVLHNCKDVNSPTNGYKTANSPDPNNANQPPRPGPTAVPTTPGTGGATGTGSGAGAAAGKGGVVPTNPSNNAAGSNIKPSTAGATRTRPRYGAEATAYEALVSTGMVLATFFAAAAIAFL</sequence>
<reference evidence="3" key="1">
    <citation type="submission" date="2016-04" db="EMBL/GenBank/DDBJ databases">
        <authorList>
            <person name="Nguyen H.D."/>
            <person name="Samba Siva P."/>
            <person name="Cullis J."/>
            <person name="Levesque C.A."/>
            <person name="Hambleton S."/>
        </authorList>
    </citation>
    <scope>NUCLEOTIDE SEQUENCE</scope>
    <source>
        <strain evidence="3">DAOMC 236416</strain>
    </source>
</reference>
<evidence type="ECO:0000256" key="1">
    <source>
        <dbReference type="SAM" id="MobiDB-lite"/>
    </source>
</evidence>
<proteinExistence type="predicted"/>
<dbReference type="AlphaFoldDB" id="A0A177TUM7"/>
<accession>A0A177TUM7</accession>
<dbReference type="Proteomes" id="UP000077521">
    <property type="component" value="Unassembled WGS sequence"/>
</dbReference>
<keyword evidence="2" id="KW-1133">Transmembrane helix</keyword>
<organism evidence="3 4">
    <name type="scientific">Tilletia indica</name>
    <dbReference type="NCBI Taxonomy" id="43049"/>
    <lineage>
        <taxon>Eukaryota</taxon>
        <taxon>Fungi</taxon>
        <taxon>Dikarya</taxon>
        <taxon>Basidiomycota</taxon>
        <taxon>Ustilaginomycotina</taxon>
        <taxon>Exobasidiomycetes</taxon>
        <taxon>Tilletiales</taxon>
        <taxon>Tilletiaceae</taxon>
        <taxon>Tilletia</taxon>
    </lineage>
</organism>
<evidence type="ECO:0000256" key="2">
    <source>
        <dbReference type="SAM" id="Phobius"/>
    </source>
</evidence>
<evidence type="ECO:0000313" key="3">
    <source>
        <dbReference type="EMBL" id="KAE8257680.1"/>
    </source>
</evidence>
<gene>
    <name evidence="3" type="ORF">A4X13_0g2191</name>
</gene>
<feature type="transmembrane region" description="Helical" evidence="2">
    <location>
        <begin position="364"/>
        <end position="387"/>
    </location>
</feature>
<feature type="compositionally biased region" description="Gly residues" evidence="1">
    <location>
        <begin position="311"/>
        <end position="330"/>
    </location>
</feature>
<reference evidence="3" key="2">
    <citation type="journal article" date="2019" name="IMA Fungus">
        <title>Genome sequencing and comparison of five Tilletia species to identify candidate genes for the detection of regulated species infecting wheat.</title>
        <authorList>
            <person name="Nguyen H.D.T."/>
            <person name="Sultana T."/>
            <person name="Kesanakurti P."/>
            <person name="Hambleton S."/>
        </authorList>
    </citation>
    <scope>NUCLEOTIDE SEQUENCE</scope>
    <source>
        <strain evidence="3">DAOMC 236416</strain>
    </source>
</reference>
<protein>
    <submittedName>
        <fullName evidence="3">Uncharacterized protein</fullName>
    </submittedName>
</protein>
<evidence type="ECO:0000313" key="4">
    <source>
        <dbReference type="Proteomes" id="UP000077521"/>
    </source>
</evidence>
<keyword evidence="4" id="KW-1185">Reference proteome</keyword>
<dbReference type="EMBL" id="LWDF02000100">
    <property type="protein sequence ID" value="KAE8257680.1"/>
    <property type="molecule type" value="Genomic_DNA"/>
</dbReference>
<feature type="compositionally biased region" description="Polar residues" evidence="1">
    <location>
        <begin position="276"/>
        <end position="297"/>
    </location>
</feature>
<feature type="region of interest" description="Disordered" evidence="1">
    <location>
        <begin position="257"/>
        <end position="356"/>
    </location>
</feature>
<feature type="compositionally biased region" description="Polar residues" evidence="1">
    <location>
        <begin position="335"/>
        <end position="352"/>
    </location>
</feature>
<comment type="caution">
    <text evidence="3">The sequence shown here is derived from an EMBL/GenBank/DDBJ whole genome shotgun (WGS) entry which is preliminary data.</text>
</comment>
<name>A0A177TUM7_9BASI</name>
<keyword evidence="2" id="KW-0812">Transmembrane</keyword>
<keyword evidence="2" id="KW-0472">Membrane</keyword>